<feature type="non-terminal residue" evidence="1">
    <location>
        <position position="1"/>
    </location>
</feature>
<name>A0A9W8MJN2_9AGAR</name>
<keyword evidence="2" id="KW-1185">Reference proteome</keyword>
<gene>
    <name evidence="1" type="ORF">H1R20_g5633</name>
</gene>
<evidence type="ECO:0000313" key="2">
    <source>
        <dbReference type="Proteomes" id="UP001140091"/>
    </source>
</evidence>
<proteinExistence type="predicted"/>
<evidence type="ECO:0000313" key="1">
    <source>
        <dbReference type="EMBL" id="KAJ2931493.1"/>
    </source>
</evidence>
<accession>A0A9W8MJN2</accession>
<comment type="caution">
    <text evidence="1">The sequence shown here is derived from an EMBL/GenBank/DDBJ whole genome shotgun (WGS) entry which is preliminary data.</text>
</comment>
<dbReference type="AlphaFoldDB" id="A0A9W8MJN2"/>
<reference evidence="1" key="1">
    <citation type="submission" date="2022-06" db="EMBL/GenBank/DDBJ databases">
        <title>Genome Sequence of Candolleomyces eurysporus.</title>
        <authorList>
            <person name="Buettner E."/>
        </authorList>
    </citation>
    <scope>NUCLEOTIDE SEQUENCE</scope>
    <source>
        <strain evidence="1">VTCC 930004</strain>
    </source>
</reference>
<organism evidence="1 2">
    <name type="scientific">Candolleomyces eurysporus</name>
    <dbReference type="NCBI Taxonomy" id="2828524"/>
    <lineage>
        <taxon>Eukaryota</taxon>
        <taxon>Fungi</taxon>
        <taxon>Dikarya</taxon>
        <taxon>Basidiomycota</taxon>
        <taxon>Agaricomycotina</taxon>
        <taxon>Agaricomycetes</taxon>
        <taxon>Agaricomycetidae</taxon>
        <taxon>Agaricales</taxon>
        <taxon>Agaricineae</taxon>
        <taxon>Psathyrellaceae</taxon>
        <taxon>Candolleomyces</taxon>
    </lineage>
</organism>
<dbReference type="Proteomes" id="UP001140091">
    <property type="component" value="Unassembled WGS sequence"/>
</dbReference>
<dbReference type="EMBL" id="JANBPK010000807">
    <property type="protein sequence ID" value="KAJ2931493.1"/>
    <property type="molecule type" value="Genomic_DNA"/>
</dbReference>
<protein>
    <submittedName>
        <fullName evidence="1">Uncharacterized protein</fullName>
    </submittedName>
</protein>
<dbReference type="OrthoDB" id="3145912at2759"/>
<sequence length="301" mass="33228">MDSGPSPVVSTASFANLPEDVGRIVFELLAQDSTRDGLACALTSECFYRTIDAPTSTKPPHFFTRRVKVLVVNFNTKPEHIVAFLSKCTGIKTLACWLTTPAASTLVWDTMKSLPGLLTQFSIRLDPLPDGVRDFSFTIFRNLTHLEIVSVNGAEWSWASLADLKHLTHLSLDIPWNISRRLLKLTREILGSSCPPNLRVFVVFFSGTDGTLPGPPPKDLDTRVVFATGDEEGDEGYPPADDMIVRSVDDLVTDWAGRPVGTDFWTQAEQIIRRRQLAAQKKAEIAIPDHAGLRIELPNGT</sequence>